<dbReference type="AlphaFoldDB" id="M6WPN7"/>
<reference evidence="1 2" key="1">
    <citation type="submission" date="2013-01" db="EMBL/GenBank/DDBJ databases">
        <authorList>
            <person name="Harkins D.M."/>
            <person name="Durkin A.S."/>
            <person name="Brinkac L.M."/>
            <person name="Haft D.H."/>
            <person name="Selengut J.D."/>
            <person name="Sanka R."/>
            <person name="DePew J."/>
            <person name="Purushe J."/>
            <person name="Picardeau M."/>
            <person name="Werts C."/>
            <person name="Goarant C."/>
            <person name="Vinetz J.M."/>
            <person name="Sutton G.G."/>
            <person name="Nierman W.C."/>
            <person name="Fouts D.E."/>
        </authorList>
    </citation>
    <scope>NUCLEOTIDE SEQUENCE [LARGE SCALE GENOMIC DNA]</scope>
    <source>
        <strain evidence="1 2">200901868</strain>
    </source>
</reference>
<gene>
    <name evidence="1" type="ORF">LEP1GSC133_4570</name>
</gene>
<sequence>MKTKCIKTKNSYHTALVLKAQLGMLSKKERSRIPDSTFSDWKNGISL</sequence>
<evidence type="ECO:0000313" key="2">
    <source>
        <dbReference type="Proteomes" id="UP000012159"/>
    </source>
</evidence>
<accession>M6WPN7</accession>
<dbReference type="Proteomes" id="UP000012159">
    <property type="component" value="Unassembled WGS sequence"/>
</dbReference>
<protein>
    <submittedName>
        <fullName evidence="1">Uncharacterized protein</fullName>
    </submittedName>
</protein>
<organism evidence="1 2">
    <name type="scientific">Leptospira borgpetersenii serovar Pomona str. 200901868</name>
    <dbReference type="NCBI Taxonomy" id="1192866"/>
    <lineage>
        <taxon>Bacteria</taxon>
        <taxon>Pseudomonadati</taxon>
        <taxon>Spirochaetota</taxon>
        <taxon>Spirochaetia</taxon>
        <taxon>Leptospirales</taxon>
        <taxon>Leptospiraceae</taxon>
        <taxon>Leptospira</taxon>
    </lineage>
</organism>
<comment type="caution">
    <text evidence="1">The sequence shown here is derived from an EMBL/GenBank/DDBJ whole genome shotgun (WGS) entry which is preliminary data.</text>
</comment>
<dbReference type="STRING" id="1192866.LEP1GSC133_4570"/>
<dbReference type="EMBL" id="AKWF02000040">
    <property type="protein sequence ID" value="EMO63728.1"/>
    <property type="molecule type" value="Genomic_DNA"/>
</dbReference>
<name>M6WPN7_LEPBO</name>
<evidence type="ECO:0000313" key="1">
    <source>
        <dbReference type="EMBL" id="EMO63728.1"/>
    </source>
</evidence>
<proteinExistence type="predicted"/>